<reference evidence="2" key="1">
    <citation type="journal article" date="2019" name="Int. J. Syst. Evol. Microbiol.">
        <title>The Global Catalogue of Microorganisms (GCM) 10K type strain sequencing project: providing services to taxonomists for standard genome sequencing and annotation.</title>
        <authorList>
            <consortium name="The Broad Institute Genomics Platform"/>
            <consortium name="The Broad Institute Genome Sequencing Center for Infectious Disease"/>
            <person name="Wu L."/>
            <person name="Ma J."/>
        </authorList>
    </citation>
    <scope>NUCLEOTIDE SEQUENCE [LARGE SCALE GENOMIC DNA]</scope>
    <source>
        <strain evidence="2">JCM 13595</strain>
    </source>
</reference>
<gene>
    <name evidence="1" type="ORF">GCM10009720_27780</name>
</gene>
<accession>A0ABN2UX74</accession>
<name>A0ABN2UX74_9MICC</name>
<keyword evidence="2" id="KW-1185">Reference proteome</keyword>
<dbReference type="EMBL" id="BAAAMN010000061">
    <property type="protein sequence ID" value="GAA2045347.1"/>
    <property type="molecule type" value="Genomic_DNA"/>
</dbReference>
<organism evidence="1 2">
    <name type="scientific">Yaniella flava</name>
    <dbReference type="NCBI Taxonomy" id="287930"/>
    <lineage>
        <taxon>Bacteria</taxon>
        <taxon>Bacillati</taxon>
        <taxon>Actinomycetota</taxon>
        <taxon>Actinomycetes</taxon>
        <taxon>Micrococcales</taxon>
        <taxon>Micrococcaceae</taxon>
        <taxon>Yaniella</taxon>
    </lineage>
</organism>
<sequence length="84" mass="9058">MILYRIAHAYGNFKLFSGQETSDDYSAFLRVMAEPLLPPNGALCIIRVVLLVSVLAHIWAACTCPLHRADGGGLGPDCQSVSQP</sequence>
<dbReference type="SUPFAM" id="SSF81343">
    <property type="entry name" value="Fumarate reductase respiratory complex transmembrane subunits"/>
    <property type="match status" value="1"/>
</dbReference>
<dbReference type="InterPro" id="IPR034804">
    <property type="entry name" value="SQR/QFR_C/D"/>
</dbReference>
<evidence type="ECO:0000313" key="2">
    <source>
        <dbReference type="Proteomes" id="UP001501461"/>
    </source>
</evidence>
<proteinExistence type="predicted"/>
<protein>
    <submittedName>
        <fullName evidence="1">Uncharacterized protein</fullName>
    </submittedName>
</protein>
<dbReference type="Proteomes" id="UP001501461">
    <property type="component" value="Unassembled WGS sequence"/>
</dbReference>
<evidence type="ECO:0000313" key="1">
    <source>
        <dbReference type="EMBL" id="GAA2045347.1"/>
    </source>
</evidence>
<comment type="caution">
    <text evidence="1">The sequence shown here is derived from an EMBL/GenBank/DDBJ whole genome shotgun (WGS) entry which is preliminary data.</text>
</comment>